<organism evidence="2 3">
    <name type="scientific">Candidatus Cerribacteria bacterium 'Amazon FNV 2010 28 9'</name>
    <dbReference type="NCBI Taxonomy" id="2081795"/>
    <lineage>
        <taxon>Bacteria</taxon>
        <taxon>Candidatus Cerribacteria</taxon>
    </lineage>
</organism>
<keyword evidence="1" id="KW-0472">Membrane</keyword>
<dbReference type="Proteomes" id="UP000246104">
    <property type="component" value="Unassembled WGS sequence"/>
</dbReference>
<proteinExistence type="predicted"/>
<name>A0A317JMT9_9BACT</name>
<keyword evidence="1" id="KW-0812">Transmembrane</keyword>
<dbReference type="EMBL" id="PSRQ01000050">
    <property type="protein sequence ID" value="PWU22983.1"/>
    <property type="molecule type" value="Genomic_DNA"/>
</dbReference>
<accession>A0A317JMT9</accession>
<feature type="transmembrane region" description="Helical" evidence="1">
    <location>
        <begin position="21"/>
        <end position="45"/>
    </location>
</feature>
<protein>
    <submittedName>
        <fullName evidence="2">Uncharacterized protein</fullName>
    </submittedName>
</protein>
<dbReference type="AlphaFoldDB" id="A0A317JMT9"/>
<keyword evidence="1" id="KW-1133">Transmembrane helix</keyword>
<comment type="caution">
    <text evidence="2">The sequence shown here is derived from an EMBL/GenBank/DDBJ whole genome shotgun (WGS) entry which is preliminary data.</text>
</comment>
<gene>
    <name evidence="2" type="ORF">C5B42_04560</name>
</gene>
<evidence type="ECO:0000313" key="3">
    <source>
        <dbReference type="Proteomes" id="UP000246104"/>
    </source>
</evidence>
<feature type="transmembrane region" description="Helical" evidence="1">
    <location>
        <begin position="57"/>
        <end position="76"/>
    </location>
</feature>
<evidence type="ECO:0000256" key="1">
    <source>
        <dbReference type="SAM" id="Phobius"/>
    </source>
</evidence>
<evidence type="ECO:0000313" key="2">
    <source>
        <dbReference type="EMBL" id="PWU22983.1"/>
    </source>
</evidence>
<sequence>MKKILNSLKNWIRELTWVGKVWCASIGVAIVLGLPGFIVLLMNFVLGAPLPQAHSTAFTLGTIAYFITFIDTILLLSGKLPMFKDDHKTE</sequence>
<reference evidence="2 3" key="1">
    <citation type="submission" date="2018-02" db="EMBL/GenBank/DDBJ databases">
        <title>Genomic Reconstructions from Amazon Rainforest and Pasture Soil Reveal Novel Insights into the Physiology of Candidate Phyla in Tropical Sites.</title>
        <authorList>
            <person name="Kroeger M.E."/>
            <person name="Delmont T."/>
            <person name="Eren A.M."/>
            <person name="Guo J."/>
            <person name="Meyer K.M."/>
            <person name="Khan K."/>
            <person name="Rodrigues J.L.M."/>
            <person name="Bohannan B.J.M."/>
            <person name="Tringe S."/>
            <person name="Borges C.D."/>
            <person name="Tiedje J."/>
            <person name="Tsai S.M."/>
            <person name="Nusslein K."/>
        </authorList>
    </citation>
    <scope>NUCLEOTIDE SEQUENCE [LARGE SCALE GENOMIC DNA]</scope>
    <source>
        <strain evidence="2">Amazon FNV 2010 28 9</strain>
    </source>
</reference>